<dbReference type="Pfam" id="PF03861">
    <property type="entry name" value="ANTAR"/>
    <property type="match status" value="1"/>
</dbReference>
<keyword evidence="2" id="KW-0418">Kinase</keyword>
<dbReference type="InterPro" id="IPR011006">
    <property type="entry name" value="CheY-like_superfamily"/>
</dbReference>
<keyword evidence="4" id="KW-0804">Transcription</keyword>
<dbReference type="GO" id="GO:0003723">
    <property type="term" value="F:RNA binding"/>
    <property type="evidence" value="ECO:0007669"/>
    <property type="project" value="InterPro"/>
</dbReference>
<evidence type="ECO:0000256" key="3">
    <source>
        <dbReference type="ARBA" id="ARBA00023015"/>
    </source>
</evidence>
<dbReference type="EMBL" id="CP049866">
    <property type="protein sequence ID" value="QIK75303.1"/>
    <property type="molecule type" value="Genomic_DNA"/>
</dbReference>
<feature type="domain" description="ANTAR" evidence="5">
    <location>
        <begin position="161"/>
        <end position="222"/>
    </location>
</feature>
<dbReference type="AlphaFoldDB" id="A0A6G7YET5"/>
<dbReference type="InterPro" id="IPR005561">
    <property type="entry name" value="ANTAR"/>
</dbReference>
<dbReference type="RefSeq" id="WP_166316888.1">
    <property type="nucleotide sequence ID" value="NZ_CP049866.1"/>
</dbReference>
<dbReference type="SMART" id="SM00065">
    <property type="entry name" value="GAF"/>
    <property type="match status" value="1"/>
</dbReference>
<dbReference type="SUPFAM" id="SSF55781">
    <property type="entry name" value="GAF domain-like"/>
    <property type="match status" value="1"/>
</dbReference>
<keyword evidence="7" id="KW-1185">Reference proteome</keyword>
<dbReference type="InterPro" id="IPR003018">
    <property type="entry name" value="GAF"/>
</dbReference>
<evidence type="ECO:0000256" key="2">
    <source>
        <dbReference type="ARBA" id="ARBA00022777"/>
    </source>
</evidence>
<keyword evidence="3" id="KW-0805">Transcription regulation</keyword>
<name>A0A6G7YET5_9ACTN</name>
<dbReference type="InterPro" id="IPR029016">
    <property type="entry name" value="GAF-like_dom_sf"/>
</dbReference>
<protein>
    <submittedName>
        <fullName evidence="6">GAF and ANTAR domain-containing protein</fullName>
    </submittedName>
</protein>
<dbReference type="Gene3D" id="1.10.10.10">
    <property type="entry name" value="Winged helix-like DNA-binding domain superfamily/Winged helix DNA-binding domain"/>
    <property type="match status" value="1"/>
</dbReference>
<proteinExistence type="predicted"/>
<dbReference type="SMART" id="SM01012">
    <property type="entry name" value="ANTAR"/>
    <property type="match status" value="1"/>
</dbReference>
<gene>
    <name evidence="6" type="ORF">G7071_07530</name>
</gene>
<dbReference type="InterPro" id="IPR036388">
    <property type="entry name" value="WH-like_DNA-bd_sf"/>
</dbReference>
<evidence type="ECO:0000259" key="5">
    <source>
        <dbReference type="PROSITE" id="PS50921"/>
    </source>
</evidence>
<dbReference type="KEGG" id="npi:G7071_07530"/>
<sequence length="230" mass="24995">MPDHADFNRDLAAAARAMQDDDSSKQAMERAVIIATKILPGCDAAGVCVVYRGDRIDTHATSTDDLRQIDELQHDLDEGPCLDALQQDDTVHSDDLALDHRWPRWGPEVAQRLGLHSIVSYRLFSHGQTLGALNLYGKGRSAFGADAVHDGVALAAHVGVALAGAQEVETLERAIGGRTVIGQATGILMERFDLAPDRAFSVLSRLSQQKNVKLRELAEQIVQTRTVPKV</sequence>
<dbReference type="GO" id="GO:0016301">
    <property type="term" value="F:kinase activity"/>
    <property type="evidence" value="ECO:0007669"/>
    <property type="project" value="UniProtKB-KW"/>
</dbReference>
<dbReference type="Proteomes" id="UP000502035">
    <property type="component" value="Chromosome"/>
</dbReference>
<dbReference type="SUPFAM" id="SSF52172">
    <property type="entry name" value="CheY-like"/>
    <property type="match status" value="1"/>
</dbReference>
<keyword evidence="1" id="KW-0808">Transferase</keyword>
<dbReference type="Pfam" id="PF13185">
    <property type="entry name" value="GAF_2"/>
    <property type="match status" value="1"/>
</dbReference>
<organism evidence="6 7">
    <name type="scientific">Nocardioides piscis</name>
    <dbReference type="NCBI Taxonomy" id="2714938"/>
    <lineage>
        <taxon>Bacteria</taxon>
        <taxon>Bacillati</taxon>
        <taxon>Actinomycetota</taxon>
        <taxon>Actinomycetes</taxon>
        <taxon>Propionibacteriales</taxon>
        <taxon>Nocardioidaceae</taxon>
        <taxon>Nocardioides</taxon>
    </lineage>
</organism>
<dbReference type="InterPro" id="IPR012074">
    <property type="entry name" value="GAF_ANTAR"/>
</dbReference>
<evidence type="ECO:0000313" key="7">
    <source>
        <dbReference type="Proteomes" id="UP000502035"/>
    </source>
</evidence>
<evidence type="ECO:0000256" key="1">
    <source>
        <dbReference type="ARBA" id="ARBA00022679"/>
    </source>
</evidence>
<dbReference type="Gene3D" id="3.30.450.40">
    <property type="match status" value="1"/>
</dbReference>
<dbReference type="PROSITE" id="PS50921">
    <property type="entry name" value="ANTAR"/>
    <property type="match status" value="1"/>
</dbReference>
<evidence type="ECO:0000256" key="4">
    <source>
        <dbReference type="ARBA" id="ARBA00023163"/>
    </source>
</evidence>
<evidence type="ECO:0000313" key="6">
    <source>
        <dbReference type="EMBL" id="QIK75303.1"/>
    </source>
</evidence>
<reference evidence="6 7" key="1">
    <citation type="submission" date="2020-03" db="EMBL/GenBank/DDBJ databases">
        <title>Nocardioides sp. nov., isolated from fish.</title>
        <authorList>
            <person name="Hyun D.-W."/>
            <person name="Bae J.-W."/>
        </authorList>
    </citation>
    <scope>NUCLEOTIDE SEQUENCE [LARGE SCALE GENOMIC DNA]</scope>
    <source>
        <strain evidence="6 7">HDW12A</strain>
    </source>
</reference>
<accession>A0A6G7YET5</accession>
<dbReference type="PIRSF" id="PIRSF036625">
    <property type="entry name" value="GAF_ANTAR"/>
    <property type="match status" value="1"/>
</dbReference>